<comment type="caution">
    <text evidence="9">The sequence shown here is derived from an EMBL/GenBank/DDBJ whole genome shotgun (WGS) entry which is preliminary data.</text>
</comment>
<dbReference type="CDD" id="cd06171">
    <property type="entry name" value="Sigma70_r4"/>
    <property type="match status" value="1"/>
</dbReference>
<dbReference type="Pfam" id="PF04542">
    <property type="entry name" value="Sigma70_r2"/>
    <property type="match status" value="1"/>
</dbReference>
<dbReference type="Gene3D" id="1.10.10.10">
    <property type="entry name" value="Winged helix-like DNA-binding domain superfamily/Winged helix DNA-binding domain"/>
    <property type="match status" value="2"/>
</dbReference>
<accession>A0AAE3ZNL1</accession>
<dbReference type="InterPro" id="IPR014284">
    <property type="entry name" value="RNA_pol_sigma-70_dom"/>
</dbReference>
<dbReference type="SUPFAM" id="SSF88659">
    <property type="entry name" value="Sigma3 and sigma4 domains of RNA polymerase sigma factors"/>
    <property type="match status" value="2"/>
</dbReference>
<dbReference type="AlphaFoldDB" id="A0AAE3ZNL1"/>
<evidence type="ECO:0000259" key="7">
    <source>
        <dbReference type="Pfam" id="PF04542"/>
    </source>
</evidence>
<dbReference type="PRINTS" id="PR00046">
    <property type="entry name" value="SIGMA70FCT"/>
</dbReference>
<reference evidence="9 10" key="1">
    <citation type="submission" date="2023-07" db="EMBL/GenBank/DDBJ databases">
        <title>Sequencing the genomes of 1000 actinobacteria strains.</title>
        <authorList>
            <person name="Klenk H.-P."/>
        </authorList>
    </citation>
    <scope>NUCLEOTIDE SEQUENCE [LARGE SCALE GENOMIC DNA]</scope>
    <source>
        <strain evidence="9 10">DSM 44711</strain>
    </source>
</reference>
<dbReference type="GO" id="GO:0016987">
    <property type="term" value="F:sigma factor activity"/>
    <property type="evidence" value="ECO:0007669"/>
    <property type="project" value="UniProtKB-KW"/>
</dbReference>
<evidence type="ECO:0000256" key="3">
    <source>
        <dbReference type="ARBA" id="ARBA00023125"/>
    </source>
</evidence>
<protein>
    <submittedName>
        <fullName evidence="9">RNA polymerase sigma-B factor</fullName>
    </submittedName>
</protein>
<dbReference type="GO" id="GO:0006352">
    <property type="term" value="P:DNA-templated transcription initiation"/>
    <property type="evidence" value="ECO:0007669"/>
    <property type="project" value="InterPro"/>
</dbReference>
<dbReference type="InterPro" id="IPR000943">
    <property type="entry name" value="RNA_pol_sigma70"/>
</dbReference>
<evidence type="ECO:0000313" key="10">
    <source>
        <dbReference type="Proteomes" id="UP001183629"/>
    </source>
</evidence>
<evidence type="ECO:0000313" key="9">
    <source>
        <dbReference type="EMBL" id="MDR7321150.1"/>
    </source>
</evidence>
<dbReference type="InterPro" id="IPR007624">
    <property type="entry name" value="RNA_pol_sigma70_r3"/>
</dbReference>
<dbReference type="InterPro" id="IPR007627">
    <property type="entry name" value="RNA_pol_sigma70_r2"/>
</dbReference>
<keyword evidence="4" id="KW-0804">Transcription</keyword>
<evidence type="ECO:0000259" key="8">
    <source>
        <dbReference type="Pfam" id="PF04545"/>
    </source>
</evidence>
<keyword evidence="2" id="KW-0731">Sigma factor</keyword>
<feature type="domain" description="RNA polymerase sigma-70 region 3" evidence="6">
    <location>
        <begin position="161"/>
        <end position="223"/>
    </location>
</feature>
<evidence type="ECO:0000256" key="4">
    <source>
        <dbReference type="ARBA" id="ARBA00023163"/>
    </source>
</evidence>
<keyword evidence="1" id="KW-0805">Transcription regulation</keyword>
<proteinExistence type="predicted"/>
<dbReference type="InterPro" id="IPR007630">
    <property type="entry name" value="RNA_pol_sigma70_r4"/>
</dbReference>
<dbReference type="Pfam" id="PF04545">
    <property type="entry name" value="Sigma70_r4"/>
    <property type="match status" value="1"/>
</dbReference>
<keyword evidence="3" id="KW-0238">DNA-binding</keyword>
<dbReference type="Proteomes" id="UP001183629">
    <property type="component" value="Unassembled WGS sequence"/>
</dbReference>
<feature type="domain" description="RNA polymerase sigma-70 region 2" evidence="7">
    <location>
        <begin position="79"/>
        <end position="147"/>
    </location>
</feature>
<organism evidence="9 10">
    <name type="scientific">Catenuloplanes niger</name>
    <dbReference type="NCBI Taxonomy" id="587534"/>
    <lineage>
        <taxon>Bacteria</taxon>
        <taxon>Bacillati</taxon>
        <taxon>Actinomycetota</taxon>
        <taxon>Actinomycetes</taxon>
        <taxon>Micromonosporales</taxon>
        <taxon>Micromonosporaceae</taxon>
        <taxon>Catenuloplanes</taxon>
    </lineage>
</organism>
<dbReference type="InterPro" id="IPR036388">
    <property type="entry name" value="WH-like_DNA-bd_sf"/>
</dbReference>
<feature type="domain" description="RNA polymerase sigma-70 region 4" evidence="8">
    <location>
        <begin position="243"/>
        <end position="291"/>
    </location>
</feature>
<keyword evidence="10" id="KW-1185">Reference proteome</keyword>
<evidence type="ECO:0000259" key="6">
    <source>
        <dbReference type="Pfam" id="PF04539"/>
    </source>
</evidence>
<evidence type="ECO:0000256" key="1">
    <source>
        <dbReference type="ARBA" id="ARBA00023015"/>
    </source>
</evidence>
<dbReference type="Gene3D" id="1.20.120.1810">
    <property type="match status" value="1"/>
</dbReference>
<dbReference type="GO" id="GO:0003677">
    <property type="term" value="F:DNA binding"/>
    <property type="evidence" value="ECO:0007669"/>
    <property type="project" value="UniProtKB-KW"/>
</dbReference>
<dbReference type="PANTHER" id="PTHR30385">
    <property type="entry name" value="SIGMA FACTOR F FLAGELLAR"/>
    <property type="match status" value="1"/>
</dbReference>
<dbReference type="RefSeq" id="WP_310409953.1">
    <property type="nucleotide sequence ID" value="NZ_JAVDYC010000001.1"/>
</dbReference>
<sequence>MSITVRSPLPSTRPGRRTMPARSAGTAGPDGSTGTAAPGHGTHPSPADRSVVRAIGVLAAMTAVPMGDLARPALRDRAIEAWLPLCRRLARRYRGRGVSDDDLLQVASVGLIKAVDRYDPGYGTGFIGFAVPTVTGEIKRYFRDRTWAVRVPRSLQDRHVDITAAKAELTHVLGRSPTVADVAAHLGITEDETLDGFSGGLAYRAVSLSAPVGTDGLFTLADTLGAEDHGFALTDLRLSLSPALAGLSERDARILTMRFYGNLTQLEIAERIGLSQMHISRLITQSLSTLRRELSHDDF</sequence>
<evidence type="ECO:0000256" key="2">
    <source>
        <dbReference type="ARBA" id="ARBA00023082"/>
    </source>
</evidence>
<dbReference type="InterPro" id="IPR013324">
    <property type="entry name" value="RNA_pol_sigma_r3/r4-like"/>
</dbReference>
<dbReference type="SUPFAM" id="SSF88946">
    <property type="entry name" value="Sigma2 domain of RNA polymerase sigma factors"/>
    <property type="match status" value="1"/>
</dbReference>
<dbReference type="InterPro" id="IPR013325">
    <property type="entry name" value="RNA_pol_sigma_r2"/>
</dbReference>
<dbReference type="NCBIfam" id="TIGR02980">
    <property type="entry name" value="SigBFG"/>
    <property type="match status" value="1"/>
</dbReference>
<dbReference type="InterPro" id="IPR014322">
    <property type="entry name" value="RNA_pol_sigma-B/F/G"/>
</dbReference>
<dbReference type="Pfam" id="PF04539">
    <property type="entry name" value="Sigma70_r3"/>
    <property type="match status" value="1"/>
</dbReference>
<dbReference type="NCBIfam" id="TIGR02937">
    <property type="entry name" value="sigma70-ECF"/>
    <property type="match status" value="1"/>
</dbReference>
<feature type="region of interest" description="Disordered" evidence="5">
    <location>
        <begin position="1"/>
        <end position="48"/>
    </location>
</feature>
<evidence type="ECO:0000256" key="5">
    <source>
        <dbReference type="SAM" id="MobiDB-lite"/>
    </source>
</evidence>
<dbReference type="PANTHER" id="PTHR30385:SF4">
    <property type="entry name" value="RNA POLYMERASE SIGMA-E FACTOR"/>
    <property type="match status" value="1"/>
</dbReference>
<gene>
    <name evidence="9" type="ORF">J2S44_001400</name>
</gene>
<name>A0AAE3ZNL1_9ACTN</name>
<dbReference type="EMBL" id="JAVDYC010000001">
    <property type="protein sequence ID" value="MDR7321150.1"/>
    <property type="molecule type" value="Genomic_DNA"/>
</dbReference>